<dbReference type="OrthoDB" id="1750196at2759"/>
<dbReference type="EMBL" id="QJKJ01005812">
    <property type="protein sequence ID" value="RDX88893.1"/>
    <property type="molecule type" value="Genomic_DNA"/>
</dbReference>
<sequence>MENAVEALEQRNEELRSELAQIKEQMAKVLEFVARGPPQTQNTADYPPGYTPPPAWNAQEEQPPPNENNLNRPTSRAGSQGQNGPTAVTPAQNQRDNPEANERWHFLEERLRIIEGVDKYGLDAADLCLVPDVILPADFKTPDFDKYKGSSCLRTHLAILSGAILSWYVNLERRRVRTWKDLAEAFFKQYRYNEDMAPDKSRLQNMTKRDHEGFKEYAQKWRELAAQVQPPPN</sequence>
<evidence type="ECO:0000259" key="3">
    <source>
        <dbReference type="Pfam" id="PF03732"/>
    </source>
</evidence>
<evidence type="ECO:0000256" key="1">
    <source>
        <dbReference type="SAM" id="Coils"/>
    </source>
</evidence>
<feature type="domain" description="Retrotransposon gag" evidence="3">
    <location>
        <begin position="160"/>
        <end position="229"/>
    </location>
</feature>
<proteinExistence type="predicted"/>
<dbReference type="Proteomes" id="UP000257109">
    <property type="component" value="Unassembled WGS sequence"/>
</dbReference>
<dbReference type="PANTHER" id="PTHR33223:SF8">
    <property type="entry name" value="OS04G0172440 PROTEIN"/>
    <property type="match status" value="1"/>
</dbReference>
<dbReference type="PANTHER" id="PTHR33223">
    <property type="entry name" value="CCHC-TYPE DOMAIN-CONTAINING PROTEIN"/>
    <property type="match status" value="1"/>
</dbReference>
<dbReference type="Pfam" id="PF03732">
    <property type="entry name" value="Retrotrans_gag"/>
    <property type="match status" value="1"/>
</dbReference>
<reference evidence="4" key="1">
    <citation type="submission" date="2018-05" db="EMBL/GenBank/DDBJ databases">
        <title>Draft genome of Mucuna pruriens seed.</title>
        <authorList>
            <person name="Nnadi N.E."/>
            <person name="Vos R."/>
            <person name="Hasami M.H."/>
            <person name="Devisetty U.K."/>
            <person name="Aguiy J.C."/>
        </authorList>
    </citation>
    <scope>NUCLEOTIDE SEQUENCE [LARGE SCALE GENOMIC DNA]</scope>
    <source>
        <strain evidence="4">JCA_2017</strain>
    </source>
</reference>
<feature type="region of interest" description="Disordered" evidence="2">
    <location>
        <begin position="33"/>
        <end position="98"/>
    </location>
</feature>
<evidence type="ECO:0000313" key="5">
    <source>
        <dbReference type="Proteomes" id="UP000257109"/>
    </source>
</evidence>
<feature type="non-terminal residue" evidence="4">
    <location>
        <position position="1"/>
    </location>
</feature>
<feature type="compositionally biased region" description="Polar residues" evidence="2">
    <location>
        <begin position="70"/>
        <end position="95"/>
    </location>
</feature>
<name>A0A371GF21_MUCPR</name>
<dbReference type="InterPro" id="IPR005162">
    <property type="entry name" value="Retrotrans_gag_dom"/>
</dbReference>
<gene>
    <name evidence="4" type="ORF">CR513_29436</name>
</gene>
<organism evidence="4 5">
    <name type="scientific">Mucuna pruriens</name>
    <name type="common">Velvet bean</name>
    <name type="synonym">Dolichos pruriens</name>
    <dbReference type="NCBI Taxonomy" id="157652"/>
    <lineage>
        <taxon>Eukaryota</taxon>
        <taxon>Viridiplantae</taxon>
        <taxon>Streptophyta</taxon>
        <taxon>Embryophyta</taxon>
        <taxon>Tracheophyta</taxon>
        <taxon>Spermatophyta</taxon>
        <taxon>Magnoliopsida</taxon>
        <taxon>eudicotyledons</taxon>
        <taxon>Gunneridae</taxon>
        <taxon>Pentapetalae</taxon>
        <taxon>rosids</taxon>
        <taxon>fabids</taxon>
        <taxon>Fabales</taxon>
        <taxon>Fabaceae</taxon>
        <taxon>Papilionoideae</taxon>
        <taxon>50 kb inversion clade</taxon>
        <taxon>NPAAA clade</taxon>
        <taxon>indigoferoid/millettioid clade</taxon>
        <taxon>Phaseoleae</taxon>
        <taxon>Mucuna</taxon>
    </lineage>
</organism>
<evidence type="ECO:0000313" key="4">
    <source>
        <dbReference type="EMBL" id="RDX88893.1"/>
    </source>
</evidence>
<feature type="coiled-coil region" evidence="1">
    <location>
        <begin position="1"/>
        <end position="32"/>
    </location>
</feature>
<accession>A0A371GF21</accession>
<keyword evidence="1" id="KW-0175">Coiled coil</keyword>
<evidence type="ECO:0000256" key="2">
    <source>
        <dbReference type="SAM" id="MobiDB-lite"/>
    </source>
</evidence>
<dbReference type="AlphaFoldDB" id="A0A371GF21"/>
<protein>
    <recommendedName>
        <fullName evidence="3">Retrotransposon gag domain-containing protein</fullName>
    </recommendedName>
</protein>
<keyword evidence="5" id="KW-1185">Reference proteome</keyword>
<comment type="caution">
    <text evidence="4">The sequence shown here is derived from an EMBL/GenBank/DDBJ whole genome shotgun (WGS) entry which is preliminary data.</text>
</comment>